<dbReference type="AlphaFoldDB" id="A0AAD1W0Z2"/>
<dbReference type="InterPro" id="IPR028002">
    <property type="entry name" value="Myb_DNA-bind_5"/>
</dbReference>
<reference evidence="3" key="1">
    <citation type="submission" date="2022-03" db="EMBL/GenBank/DDBJ databases">
        <authorList>
            <person name="Alioto T."/>
            <person name="Alioto T."/>
            <person name="Gomez Garrido J."/>
        </authorList>
    </citation>
    <scope>NUCLEOTIDE SEQUENCE</scope>
</reference>
<dbReference type="Pfam" id="PF13873">
    <property type="entry name" value="Myb_DNA-bind_5"/>
    <property type="match status" value="1"/>
</dbReference>
<proteinExistence type="predicted"/>
<feature type="compositionally biased region" description="Polar residues" evidence="1">
    <location>
        <begin position="25"/>
        <end position="34"/>
    </location>
</feature>
<dbReference type="GO" id="GO:0005634">
    <property type="term" value="C:nucleus"/>
    <property type="evidence" value="ECO:0007669"/>
    <property type="project" value="TreeGrafter"/>
</dbReference>
<evidence type="ECO:0000259" key="2">
    <source>
        <dbReference type="Pfam" id="PF13873"/>
    </source>
</evidence>
<evidence type="ECO:0000313" key="4">
    <source>
        <dbReference type="Proteomes" id="UP001295444"/>
    </source>
</evidence>
<feature type="compositionally biased region" description="Polar residues" evidence="1">
    <location>
        <begin position="1"/>
        <end position="15"/>
    </location>
</feature>
<dbReference type="EMBL" id="OW240914">
    <property type="protein sequence ID" value="CAH2277351.1"/>
    <property type="molecule type" value="Genomic_DNA"/>
</dbReference>
<name>A0AAD1W0Z2_PELCU</name>
<feature type="region of interest" description="Disordered" evidence="1">
    <location>
        <begin position="1"/>
        <end position="40"/>
    </location>
</feature>
<dbReference type="PANTHER" id="PTHR23098:SF23">
    <property type="entry name" value="MYB-RELATED TRANSCRIPTION FACTOR, PARTNER OF PROFILIN-LIKE ISOFORM X2-RELATED"/>
    <property type="match status" value="1"/>
</dbReference>
<gene>
    <name evidence="3" type="ORF">PECUL_23A051903</name>
</gene>
<dbReference type="PANTHER" id="PTHR23098">
    <property type="entry name" value="AGAP001331-PA-RELATED"/>
    <property type="match status" value="1"/>
</dbReference>
<keyword evidence="4" id="KW-1185">Reference proteome</keyword>
<sequence>MEPMEGSSQNATSWTRTKRQRQPRTFKSTRSLHTGSERKYAQSFCPEENAALVTKLCQYYNYILGEAAKKTTSSKRNHLWMEIVDAVNAAGGNNRTLDVVKKRYSDIRRMVKKKMCRAAAASRNTGSINAQKPSLFPYEEEFLQFMGRDSLLGIEGMLENDNQDANHSLEEEGEREIMSSAEDDPLGPYFTAKDTATGQAPVSREELLASFTSHTNVPMSEENDEAQTIVQIAVDPTSVKQESTFVAIETPQLPQMSPNMAALYNILQTQQSELENSVLQDRDRQKKSLEMVMTQLTTFASAVNMDVGSIKSTLSSIDNSLKHLVELWEEDCILRRVQLAHSLSISLAGLNDLVEEERARRLYRRDDDLHICK</sequence>
<protein>
    <recommendedName>
        <fullName evidence="2">Myb/SANT-like DNA-binding domain-containing protein</fullName>
    </recommendedName>
</protein>
<feature type="domain" description="Myb/SANT-like DNA-binding" evidence="2">
    <location>
        <begin position="42"/>
        <end position="116"/>
    </location>
</feature>
<dbReference type="Proteomes" id="UP001295444">
    <property type="component" value="Chromosome 03"/>
</dbReference>
<accession>A0AAD1W0Z2</accession>
<organism evidence="3 4">
    <name type="scientific">Pelobates cultripes</name>
    <name type="common">Western spadefoot toad</name>
    <dbReference type="NCBI Taxonomy" id="61616"/>
    <lineage>
        <taxon>Eukaryota</taxon>
        <taxon>Metazoa</taxon>
        <taxon>Chordata</taxon>
        <taxon>Craniata</taxon>
        <taxon>Vertebrata</taxon>
        <taxon>Euteleostomi</taxon>
        <taxon>Amphibia</taxon>
        <taxon>Batrachia</taxon>
        <taxon>Anura</taxon>
        <taxon>Pelobatoidea</taxon>
        <taxon>Pelobatidae</taxon>
        <taxon>Pelobates</taxon>
    </lineage>
</organism>
<evidence type="ECO:0000256" key="1">
    <source>
        <dbReference type="SAM" id="MobiDB-lite"/>
    </source>
</evidence>
<evidence type="ECO:0000313" key="3">
    <source>
        <dbReference type="EMBL" id="CAH2277351.1"/>
    </source>
</evidence>